<evidence type="ECO:0000256" key="12">
    <source>
        <dbReference type="ARBA" id="ARBA00049396"/>
    </source>
</evidence>
<keyword evidence="4 13" id="KW-0521">NADP</keyword>
<evidence type="ECO:0000256" key="8">
    <source>
        <dbReference type="ARBA" id="ARBA00023154"/>
    </source>
</evidence>
<comment type="caution">
    <text evidence="16">The sequence shown here is derived from an EMBL/GenBank/DDBJ whole genome shotgun (WGS) entry which is preliminary data.</text>
</comment>
<evidence type="ECO:0000259" key="15">
    <source>
        <dbReference type="Pfam" id="PF05173"/>
    </source>
</evidence>
<comment type="caution">
    <text evidence="13">Was originally thought to be a dihydrodipicolinate reductase (DHDPR), catalyzing the conversion of dihydrodipicolinate to tetrahydrodipicolinate. However, it was shown in E.coli that the substrate of the enzymatic reaction is not dihydrodipicolinate (DHDP) but in fact (2S,4S)-4-hydroxy-2,3,4,5-tetrahydrodipicolinic acid (HTPA), the product released by the DapA-catalyzed reaction.</text>
</comment>
<gene>
    <name evidence="13 16" type="primary">dapB</name>
    <name evidence="16" type="ORF">NCTC10327_01417</name>
</gene>
<evidence type="ECO:0000256" key="4">
    <source>
        <dbReference type="ARBA" id="ARBA00022857"/>
    </source>
</evidence>
<comment type="caution">
    <text evidence="13">Lacks conserved residue(s) required for the propagation of feature annotation.</text>
</comment>
<proteinExistence type="inferred from homology"/>
<dbReference type="RefSeq" id="WP_185934156.1">
    <property type="nucleotide sequence ID" value="NZ_UYIO01000001.1"/>
</dbReference>
<comment type="function">
    <text evidence="13">Catalyzes the conversion of 4-hydroxy-tetrahydrodipicolinate (HTPA) to tetrahydrodipicolinate.</text>
</comment>
<feature type="binding site" evidence="13">
    <location>
        <begin position="76"/>
        <end position="78"/>
    </location>
    <ligand>
        <name>NAD(+)</name>
        <dbReference type="ChEBI" id="CHEBI:57540"/>
    </ligand>
</feature>
<reference evidence="16 17" key="1">
    <citation type="submission" date="2018-11" db="EMBL/GenBank/DDBJ databases">
        <authorList>
            <consortium name="Pathogen Informatics"/>
        </authorList>
    </citation>
    <scope>NUCLEOTIDE SEQUENCE [LARGE SCALE GENOMIC DNA]</scope>
    <source>
        <strain evidence="16 17">NCTC10327</strain>
    </source>
</reference>
<evidence type="ECO:0000256" key="7">
    <source>
        <dbReference type="ARBA" id="ARBA00023027"/>
    </source>
</evidence>
<dbReference type="Pfam" id="PF01113">
    <property type="entry name" value="DapB_N"/>
    <property type="match status" value="1"/>
</dbReference>
<keyword evidence="2 13" id="KW-0963">Cytoplasm</keyword>
<dbReference type="PANTHER" id="PTHR20836:SF0">
    <property type="entry name" value="4-HYDROXY-TETRAHYDRODIPICOLINATE REDUCTASE 1, CHLOROPLASTIC-RELATED"/>
    <property type="match status" value="1"/>
</dbReference>
<comment type="catalytic activity">
    <reaction evidence="12 13">
        <text>(S)-2,3,4,5-tetrahydrodipicolinate + NAD(+) + H2O = (2S,4S)-4-hydroxy-2,3,4,5-tetrahydrodipicolinate + NADH + H(+)</text>
        <dbReference type="Rhea" id="RHEA:35323"/>
        <dbReference type="ChEBI" id="CHEBI:15377"/>
        <dbReference type="ChEBI" id="CHEBI:15378"/>
        <dbReference type="ChEBI" id="CHEBI:16845"/>
        <dbReference type="ChEBI" id="CHEBI:57540"/>
        <dbReference type="ChEBI" id="CHEBI:57945"/>
        <dbReference type="ChEBI" id="CHEBI:67139"/>
        <dbReference type="EC" id="1.17.1.8"/>
    </reaction>
</comment>
<keyword evidence="6 13" id="KW-0560">Oxidoreductase</keyword>
<dbReference type="SUPFAM" id="SSF51735">
    <property type="entry name" value="NAD(P)-binding Rossmann-fold domains"/>
    <property type="match status" value="1"/>
</dbReference>
<evidence type="ECO:0000259" key="14">
    <source>
        <dbReference type="Pfam" id="PF01113"/>
    </source>
</evidence>
<feature type="domain" description="Dihydrodipicolinate reductase N-terminal" evidence="14">
    <location>
        <begin position="2"/>
        <end position="105"/>
    </location>
</feature>
<evidence type="ECO:0000256" key="5">
    <source>
        <dbReference type="ARBA" id="ARBA00022915"/>
    </source>
</evidence>
<organism evidence="16 17">
    <name type="scientific">Actinobaculum suis</name>
    <dbReference type="NCBI Taxonomy" id="1657"/>
    <lineage>
        <taxon>Bacteria</taxon>
        <taxon>Bacillati</taxon>
        <taxon>Actinomycetota</taxon>
        <taxon>Actinomycetes</taxon>
        <taxon>Actinomycetales</taxon>
        <taxon>Actinomycetaceae</taxon>
        <taxon>Actinobaculum</taxon>
    </lineage>
</organism>
<dbReference type="GO" id="GO:0005829">
    <property type="term" value="C:cytosol"/>
    <property type="evidence" value="ECO:0007669"/>
    <property type="project" value="TreeGrafter"/>
</dbReference>
<dbReference type="Gene3D" id="3.30.360.10">
    <property type="entry name" value="Dihydrodipicolinate Reductase, domain 2"/>
    <property type="match status" value="1"/>
</dbReference>
<dbReference type="NCBIfam" id="TIGR00036">
    <property type="entry name" value="dapB"/>
    <property type="match status" value="1"/>
</dbReference>
<dbReference type="GO" id="GO:0009089">
    <property type="term" value="P:lysine biosynthetic process via diaminopimelate"/>
    <property type="evidence" value="ECO:0007669"/>
    <property type="project" value="UniProtKB-UniRule"/>
</dbReference>
<evidence type="ECO:0000256" key="6">
    <source>
        <dbReference type="ARBA" id="ARBA00023002"/>
    </source>
</evidence>
<dbReference type="AlphaFoldDB" id="A0A7Z8YAX9"/>
<accession>A0A7Z8YAX9</accession>
<dbReference type="GO" id="GO:0016726">
    <property type="term" value="F:oxidoreductase activity, acting on CH or CH2 groups, NAD or NADP as acceptor"/>
    <property type="evidence" value="ECO:0007669"/>
    <property type="project" value="UniProtKB-UniRule"/>
</dbReference>
<feature type="binding site" evidence="13">
    <location>
        <begin position="142"/>
        <end position="143"/>
    </location>
    <ligand>
        <name>(S)-2,3,4,5-tetrahydrodipicolinate</name>
        <dbReference type="ChEBI" id="CHEBI:16845"/>
    </ligand>
</feature>
<dbReference type="Proteomes" id="UP000269974">
    <property type="component" value="Unassembled WGS sequence"/>
</dbReference>
<evidence type="ECO:0000256" key="1">
    <source>
        <dbReference type="ARBA" id="ARBA00006642"/>
    </source>
</evidence>
<dbReference type="EC" id="1.17.1.8" evidence="10 13"/>
<feature type="active site" description="Proton donor/acceptor" evidence="13">
    <location>
        <position position="132"/>
    </location>
</feature>
<dbReference type="PROSITE" id="PS01298">
    <property type="entry name" value="DAPB"/>
    <property type="match status" value="1"/>
</dbReference>
<dbReference type="InterPro" id="IPR036291">
    <property type="entry name" value="NAD(P)-bd_dom_sf"/>
</dbReference>
<dbReference type="GO" id="GO:0019877">
    <property type="term" value="P:diaminopimelate biosynthetic process"/>
    <property type="evidence" value="ECO:0007669"/>
    <property type="project" value="UniProtKB-UniRule"/>
</dbReference>
<comment type="pathway">
    <text evidence="9 13">Amino-acid biosynthesis; L-lysine biosynthesis via DAP pathway; (S)-tetrahydrodipicolinate from L-aspartate: step 4/4.</text>
</comment>
<feature type="binding site" evidence="13">
    <location>
        <begin position="8"/>
        <end position="13"/>
    </location>
    <ligand>
        <name>NAD(+)</name>
        <dbReference type="ChEBI" id="CHEBI:57540"/>
    </ligand>
</feature>
<evidence type="ECO:0000256" key="2">
    <source>
        <dbReference type="ARBA" id="ARBA00022490"/>
    </source>
</evidence>
<dbReference type="Gene3D" id="3.40.50.720">
    <property type="entry name" value="NAD(P)-binding Rossmann-like Domain"/>
    <property type="match status" value="1"/>
</dbReference>
<feature type="active site" description="Proton donor" evidence="13">
    <location>
        <position position="136"/>
    </location>
</feature>
<keyword evidence="7 13" id="KW-0520">NAD</keyword>
<dbReference type="GO" id="GO:0050661">
    <property type="term" value="F:NADP binding"/>
    <property type="evidence" value="ECO:0007669"/>
    <property type="project" value="UniProtKB-UniRule"/>
</dbReference>
<keyword evidence="5 13" id="KW-0220">Diaminopimelate biosynthesis</keyword>
<dbReference type="GO" id="GO:0051287">
    <property type="term" value="F:NAD binding"/>
    <property type="evidence" value="ECO:0007669"/>
    <property type="project" value="UniProtKB-UniRule"/>
</dbReference>
<sequence length="246" mass="25639">MIKVAVVGASGRMGKTVCDAVTAAADLELVARLDHGDPLTAENLNGATVAVEFTVPDATKANVLALLEAGVDVVVGTSGWDDADLAEVQSRAQETGQSVLVAPNFGLSAVLAMKFAELAAPYFESVEVLEMHHPDKVDAPSGTAFATAQRIAQARQKAGVPASPDATTIDPEGARGAVIDGVHVHAVRLRGLNAHEEILLGNPAEQLVIRQDSFDRTSFMPGVLLAVRKISGRGGLTYGLEDLLDL</sequence>
<dbReference type="GO" id="GO:0008839">
    <property type="term" value="F:4-hydroxy-tetrahydrodipicolinate reductase"/>
    <property type="evidence" value="ECO:0007669"/>
    <property type="project" value="UniProtKB-UniRule"/>
</dbReference>
<dbReference type="UniPathway" id="UPA00034">
    <property type="reaction ID" value="UER00018"/>
</dbReference>
<dbReference type="HAMAP" id="MF_00102">
    <property type="entry name" value="DapB"/>
    <property type="match status" value="1"/>
</dbReference>
<dbReference type="PANTHER" id="PTHR20836">
    <property type="entry name" value="DIHYDRODIPICOLINATE REDUCTASE"/>
    <property type="match status" value="1"/>
</dbReference>
<dbReference type="CDD" id="cd02274">
    <property type="entry name" value="DHDPR_N"/>
    <property type="match status" value="1"/>
</dbReference>
<feature type="binding site" evidence="13">
    <location>
        <position position="133"/>
    </location>
    <ligand>
        <name>(S)-2,3,4,5-tetrahydrodipicolinate</name>
        <dbReference type="ChEBI" id="CHEBI:16845"/>
    </ligand>
</feature>
<keyword evidence="8 13" id="KW-0457">Lysine biosynthesis</keyword>
<dbReference type="FunFam" id="3.30.360.10:FF:000009">
    <property type="entry name" value="4-hydroxy-tetrahydrodipicolinate reductase"/>
    <property type="match status" value="1"/>
</dbReference>
<dbReference type="InterPro" id="IPR023940">
    <property type="entry name" value="DHDPR_bac"/>
</dbReference>
<evidence type="ECO:0000256" key="3">
    <source>
        <dbReference type="ARBA" id="ARBA00022605"/>
    </source>
</evidence>
<evidence type="ECO:0000313" key="16">
    <source>
        <dbReference type="EMBL" id="VDG76781.1"/>
    </source>
</evidence>
<comment type="similarity">
    <text evidence="1 13">Belongs to the DapB family.</text>
</comment>
<comment type="subunit">
    <text evidence="13">Homotetramer.</text>
</comment>
<evidence type="ECO:0000256" key="13">
    <source>
        <dbReference type="HAMAP-Rule" id="MF_00102"/>
    </source>
</evidence>
<dbReference type="InterPro" id="IPR000846">
    <property type="entry name" value="DapB_N"/>
</dbReference>
<dbReference type="InterPro" id="IPR022663">
    <property type="entry name" value="DapB_C"/>
</dbReference>
<keyword evidence="3 13" id="KW-0028">Amino-acid biosynthesis</keyword>
<protein>
    <recommendedName>
        <fullName evidence="10 13">4-hydroxy-tetrahydrodipicolinate reductase</fullName>
        <shortName evidence="13">HTPA reductase</shortName>
        <ecNumber evidence="10 13">1.17.1.8</ecNumber>
    </recommendedName>
</protein>
<comment type="subcellular location">
    <subcellularLocation>
        <location evidence="13">Cytoplasm</location>
    </subcellularLocation>
</comment>
<dbReference type="SUPFAM" id="SSF55347">
    <property type="entry name" value="Glyceraldehyde-3-phosphate dehydrogenase-like, C-terminal domain"/>
    <property type="match status" value="1"/>
</dbReference>
<evidence type="ECO:0000256" key="10">
    <source>
        <dbReference type="ARBA" id="ARBA00038983"/>
    </source>
</evidence>
<dbReference type="Pfam" id="PF05173">
    <property type="entry name" value="DapB_C"/>
    <property type="match status" value="1"/>
</dbReference>
<dbReference type="PIRSF" id="PIRSF000161">
    <property type="entry name" value="DHPR"/>
    <property type="match status" value="1"/>
</dbReference>
<evidence type="ECO:0000256" key="9">
    <source>
        <dbReference type="ARBA" id="ARBA00037922"/>
    </source>
</evidence>
<comment type="catalytic activity">
    <reaction evidence="11 13">
        <text>(S)-2,3,4,5-tetrahydrodipicolinate + NADP(+) + H2O = (2S,4S)-4-hydroxy-2,3,4,5-tetrahydrodipicolinate + NADPH + H(+)</text>
        <dbReference type="Rhea" id="RHEA:35331"/>
        <dbReference type="ChEBI" id="CHEBI:15377"/>
        <dbReference type="ChEBI" id="CHEBI:15378"/>
        <dbReference type="ChEBI" id="CHEBI:16845"/>
        <dbReference type="ChEBI" id="CHEBI:57783"/>
        <dbReference type="ChEBI" id="CHEBI:58349"/>
        <dbReference type="ChEBI" id="CHEBI:67139"/>
        <dbReference type="EC" id="1.17.1.8"/>
    </reaction>
</comment>
<feature type="binding site" evidence="13">
    <location>
        <begin position="102"/>
        <end position="105"/>
    </location>
    <ligand>
        <name>NAD(+)</name>
        <dbReference type="ChEBI" id="CHEBI:57540"/>
    </ligand>
</feature>
<evidence type="ECO:0000256" key="11">
    <source>
        <dbReference type="ARBA" id="ARBA00049080"/>
    </source>
</evidence>
<name>A0A7Z8YAX9_9ACTO</name>
<feature type="domain" description="Dihydrodipicolinate reductase C-terminal" evidence="15">
    <location>
        <begin position="109"/>
        <end position="244"/>
    </location>
</feature>
<dbReference type="InterPro" id="IPR022664">
    <property type="entry name" value="DapB_N_CS"/>
</dbReference>
<feature type="binding site" evidence="13">
    <location>
        <position position="34"/>
    </location>
    <ligand>
        <name>NAD(+)</name>
        <dbReference type="ChEBI" id="CHEBI:57540"/>
    </ligand>
</feature>
<dbReference type="EMBL" id="UYIO01000001">
    <property type="protein sequence ID" value="VDG76781.1"/>
    <property type="molecule type" value="Genomic_DNA"/>
</dbReference>
<evidence type="ECO:0000313" key="17">
    <source>
        <dbReference type="Proteomes" id="UP000269974"/>
    </source>
</evidence>